<keyword evidence="6" id="KW-0736">Signalosome</keyword>
<dbReference type="SUPFAM" id="SSF46785">
    <property type="entry name" value="Winged helix' DNA-binding domain"/>
    <property type="match status" value="1"/>
</dbReference>
<evidence type="ECO:0000313" key="10">
    <source>
        <dbReference type="EMBL" id="KAK1436537.1"/>
    </source>
</evidence>
<keyword evidence="5" id="KW-0963">Cytoplasm</keyword>
<dbReference type="FunFam" id="1.10.10.10:FF:000190">
    <property type="entry name" value="COP9 signalosome complex subunit 4"/>
    <property type="match status" value="1"/>
</dbReference>
<comment type="subcellular location">
    <subcellularLocation>
        <location evidence="2">Cytoplasm</location>
    </subcellularLocation>
    <subcellularLocation>
        <location evidence="1">Nucleus</location>
    </subcellularLocation>
</comment>
<feature type="region of interest" description="Disordered" evidence="8">
    <location>
        <begin position="673"/>
        <end position="703"/>
    </location>
</feature>
<feature type="compositionally biased region" description="Basic residues" evidence="8">
    <location>
        <begin position="21"/>
        <end position="31"/>
    </location>
</feature>
<keyword evidence="11" id="KW-1185">Reference proteome</keyword>
<dbReference type="EMBL" id="JAUHHV010000001">
    <property type="protein sequence ID" value="KAK1436537.1"/>
    <property type="molecule type" value="Genomic_DNA"/>
</dbReference>
<feature type="compositionally biased region" description="Basic and acidic residues" evidence="8">
    <location>
        <begin position="284"/>
        <end position="295"/>
    </location>
</feature>
<evidence type="ECO:0000256" key="6">
    <source>
        <dbReference type="ARBA" id="ARBA00022790"/>
    </source>
</evidence>
<dbReference type="Pfam" id="PF01399">
    <property type="entry name" value="PCI"/>
    <property type="match status" value="1"/>
</dbReference>
<feature type="compositionally biased region" description="Basic and acidic residues" evidence="8">
    <location>
        <begin position="95"/>
        <end position="106"/>
    </location>
</feature>
<evidence type="ECO:0000256" key="1">
    <source>
        <dbReference type="ARBA" id="ARBA00004123"/>
    </source>
</evidence>
<dbReference type="AlphaFoldDB" id="A0AAD8L7Z9"/>
<feature type="compositionally biased region" description="Acidic residues" evidence="8">
    <location>
        <begin position="340"/>
        <end position="357"/>
    </location>
</feature>
<feature type="region of interest" description="Disordered" evidence="8">
    <location>
        <begin position="1"/>
        <end position="44"/>
    </location>
</feature>
<dbReference type="InterPro" id="IPR036390">
    <property type="entry name" value="WH_DNA-bd_sf"/>
</dbReference>
<evidence type="ECO:0000256" key="7">
    <source>
        <dbReference type="ARBA" id="ARBA00023242"/>
    </source>
</evidence>
<feature type="compositionally biased region" description="Low complexity" evidence="8">
    <location>
        <begin position="673"/>
        <end position="687"/>
    </location>
</feature>
<dbReference type="PROSITE" id="PS50250">
    <property type="entry name" value="PCI"/>
    <property type="match status" value="1"/>
</dbReference>
<feature type="region of interest" description="Disordered" evidence="8">
    <location>
        <begin position="547"/>
        <end position="578"/>
    </location>
</feature>
<feature type="compositionally biased region" description="Basic and acidic residues" evidence="8">
    <location>
        <begin position="225"/>
        <end position="262"/>
    </location>
</feature>
<evidence type="ECO:0000256" key="2">
    <source>
        <dbReference type="ARBA" id="ARBA00004496"/>
    </source>
</evidence>
<evidence type="ECO:0000256" key="5">
    <source>
        <dbReference type="ARBA" id="ARBA00022490"/>
    </source>
</evidence>
<comment type="caution">
    <text evidence="10">The sequence shown here is derived from an EMBL/GenBank/DDBJ whole genome shotgun (WGS) entry which is preliminary data.</text>
</comment>
<organism evidence="10 11">
    <name type="scientific">Tagetes erecta</name>
    <name type="common">African marigold</name>
    <dbReference type="NCBI Taxonomy" id="13708"/>
    <lineage>
        <taxon>Eukaryota</taxon>
        <taxon>Viridiplantae</taxon>
        <taxon>Streptophyta</taxon>
        <taxon>Embryophyta</taxon>
        <taxon>Tracheophyta</taxon>
        <taxon>Spermatophyta</taxon>
        <taxon>Magnoliopsida</taxon>
        <taxon>eudicotyledons</taxon>
        <taxon>Gunneridae</taxon>
        <taxon>Pentapetalae</taxon>
        <taxon>asterids</taxon>
        <taxon>campanulids</taxon>
        <taxon>Asterales</taxon>
        <taxon>Asteraceae</taxon>
        <taxon>Asteroideae</taxon>
        <taxon>Heliantheae alliance</taxon>
        <taxon>Tageteae</taxon>
        <taxon>Tagetes</taxon>
    </lineage>
</organism>
<proteinExistence type="inferred from homology"/>
<dbReference type="InterPro" id="IPR036388">
    <property type="entry name" value="WH-like_DNA-bd_sf"/>
</dbReference>
<feature type="compositionally biased region" description="Acidic residues" evidence="8">
    <location>
        <begin position="468"/>
        <end position="478"/>
    </location>
</feature>
<dbReference type="GO" id="GO:0008180">
    <property type="term" value="C:COP9 signalosome"/>
    <property type="evidence" value="ECO:0007669"/>
    <property type="project" value="UniProtKB-KW"/>
</dbReference>
<sequence>MESDDDYESFSFHNHEPSLSPKHRRLKRLKKSTVDAVQSTTVESATEVDDLPRVDFARLEALESSEIRASDDFDGEIGDGDGKESGSGSDDTPVNEDRKETKRLLQFEEDFDDDGKVKELRCCYDDTRVNSDQEKIKEDIGFEKSFDDDATETKLSDGDTPVRTDRKETKRALEFGDDDVNKSEVDQRAEKEAGRIDLKVREDGKNEADEDMVNEKKGKKKKLKSCSDESKAETSHSSKRREAKERRAQLDQLHAESQRLLRDSTGVSFKPVPLVQKPISSVLERIKQRKLEVSKKFPQSTTNDSYDEDEDAVTDHFKSVETEGRDLSEALKKDKVSDAQIEDPESDDVDMDEPDACEEQKGDANTPSQKDLDIESTPALRAPIDDTQELFGDSQRSDSKESENDESCEQDSSSQEEEMGPSLLTMKLKFDSAPDDVCDEEENDKENVNPHAQRNSSPRGDPVKAFVDDEAEEEDDSDNDRMVFGDDEEVEDEDDIEDLNKMIATGYKERPIDLETRNELHQKWLEEKDAAGTDDLLRRLNVASEFKEASSFDDEEGDDDEGDDVEGEDEDVERSHVARITSKKAKTKEIIAQMFNDKDDDFFSSDDEAAEKTLIRERLLNKKKEKDRLVSPIEDEDSREVFGLIKKLNTVPEGRKKANTTSFVDTMLIGGNSNSSSKSSFLSRTSNHSVPVSSKQGGSSGVRSFVFGRDDSNSRSSMPVAEDTSDIITSSEVQTKKVTAKYKGSQLQGISSSQTTKLVSESSSSSFFEILKRSSVQSNVHNHDHKVELSQSVFAAFKVPKKPIKIQGRLLLDRPNHKALKALVRAKGFWDRAIITILVPKQSIFNPLHNYHLHHTSNTVETQSFWEQMENAFASASAIGDQRQKIEEYKHILSSVIASNDILQAKNFIDHILSDDVPLVVSRQLLQTFAQELGKLEPENQKEIAHYTLRQIQPRVVSFEEQVLVIREKLAELYESEQLWSKAAQMLSGIDLDSGMRVIDDKFRLTKCVQIARLYLEDDDAVNAEAFINKASFLVSNSQHEVLNLQYKVCYARILDLKRKFLEAALRYYNISQIEKRQIGDEVIDEDALEQALAAAVTCTILAAAGPQRSRVLATLYKDERCSRLKIYPILQKVYLERILRKPEIDAFSEELKGHQKALLPDNFTVLDRAMIEHNLLSASKLYTNISFDELGTLLGIAPHKAEKIASRMICEDRMRGSIDQVEAVIHFEDDNEELQQWDQQIFGLCQALNDVLDSMAKKGLAIPV</sequence>
<evidence type="ECO:0000256" key="8">
    <source>
        <dbReference type="SAM" id="MobiDB-lite"/>
    </source>
</evidence>
<dbReference type="InterPro" id="IPR054559">
    <property type="entry name" value="PSMD12-CSN4-like_N"/>
</dbReference>
<feature type="region of interest" description="Disordered" evidence="8">
    <location>
        <begin position="133"/>
        <end position="497"/>
    </location>
</feature>
<comment type="similarity">
    <text evidence="3">Belongs to the CSN4 family.</text>
</comment>
<keyword evidence="7" id="KW-0539">Nucleus</keyword>
<protein>
    <recommendedName>
        <fullName evidence="4">COP9 signalosome complex subunit 4</fullName>
    </recommendedName>
</protein>
<dbReference type="InterPro" id="IPR000717">
    <property type="entry name" value="PCI_dom"/>
</dbReference>
<feature type="compositionally biased region" description="Acidic residues" evidence="8">
    <location>
        <begin position="485"/>
        <end position="497"/>
    </location>
</feature>
<dbReference type="Proteomes" id="UP001229421">
    <property type="component" value="Unassembled WGS sequence"/>
</dbReference>
<evidence type="ECO:0000259" key="9">
    <source>
        <dbReference type="PROSITE" id="PS50250"/>
    </source>
</evidence>
<evidence type="ECO:0000256" key="4">
    <source>
        <dbReference type="ARBA" id="ARBA00014881"/>
    </source>
</evidence>
<feature type="compositionally biased region" description="Basic and acidic residues" evidence="8">
    <location>
        <begin position="133"/>
        <end position="207"/>
    </location>
</feature>
<feature type="compositionally biased region" description="Acidic residues" evidence="8">
    <location>
        <begin position="403"/>
        <end position="419"/>
    </location>
</feature>
<dbReference type="SMART" id="SM00088">
    <property type="entry name" value="PINT"/>
    <property type="match status" value="1"/>
</dbReference>
<feature type="compositionally biased region" description="Acidic residues" evidence="8">
    <location>
        <begin position="433"/>
        <end position="444"/>
    </location>
</feature>
<accession>A0AAD8L7Z9</accession>
<dbReference type="Gene3D" id="1.10.10.10">
    <property type="entry name" value="Winged helix-like DNA-binding domain superfamily/Winged helix DNA-binding domain"/>
    <property type="match status" value="1"/>
</dbReference>
<feature type="compositionally biased region" description="Polar residues" evidence="8">
    <location>
        <begin position="35"/>
        <end position="44"/>
    </location>
</feature>
<dbReference type="PANTHER" id="PTHR36005">
    <property type="entry name" value="DNA LIGASE-LIKE PROTEIN"/>
    <property type="match status" value="1"/>
</dbReference>
<dbReference type="GO" id="GO:0005737">
    <property type="term" value="C:cytoplasm"/>
    <property type="evidence" value="ECO:0007669"/>
    <property type="project" value="UniProtKB-SubCell"/>
</dbReference>
<feature type="compositionally biased region" description="Acidic residues" evidence="8">
    <location>
        <begin position="551"/>
        <end position="572"/>
    </location>
</feature>
<feature type="domain" description="PCI" evidence="9">
    <location>
        <begin position="1060"/>
        <end position="1233"/>
    </location>
</feature>
<evidence type="ECO:0000256" key="3">
    <source>
        <dbReference type="ARBA" id="ARBA00010417"/>
    </source>
</evidence>
<feature type="region of interest" description="Disordered" evidence="8">
    <location>
        <begin position="65"/>
        <end position="106"/>
    </location>
</feature>
<feature type="compositionally biased region" description="Basic and acidic residues" evidence="8">
    <location>
        <begin position="313"/>
        <end position="337"/>
    </location>
</feature>
<reference evidence="10" key="1">
    <citation type="journal article" date="2023" name="bioRxiv">
        <title>Improved chromosome-level genome assembly for marigold (Tagetes erecta).</title>
        <authorList>
            <person name="Jiang F."/>
            <person name="Yuan L."/>
            <person name="Wang S."/>
            <person name="Wang H."/>
            <person name="Xu D."/>
            <person name="Wang A."/>
            <person name="Fan W."/>
        </authorList>
    </citation>
    <scope>NUCLEOTIDE SEQUENCE</scope>
    <source>
        <strain evidence="10">WSJ</strain>
        <tissue evidence="10">Leaf</tissue>
    </source>
</reference>
<name>A0AAD8L7Z9_TARER</name>
<evidence type="ECO:0000313" key="11">
    <source>
        <dbReference type="Proteomes" id="UP001229421"/>
    </source>
</evidence>
<dbReference type="PANTHER" id="PTHR36005:SF1">
    <property type="entry name" value="DNA LIGASE-LIKE PROTEIN"/>
    <property type="match status" value="1"/>
</dbReference>
<dbReference type="Pfam" id="PF22241">
    <property type="entry name" value="PSMD12-CSN4_N"/>
    <property type="match status" value="1"/>
</dbReference>
<gene>
    <name evidence="10" type="ORF">QVD17_02318</name>
</gene>